<gene>
    <name evidence="1" type="ORF">MSAN_00216100</name>
</gene>
<dbReference type="Proteomes" id="UP000623467">
    <property type="component" value="Unassembled WGS sequence"/>
</dbReference>
<dbReference type="EMBL" id="JACAZH010000001">
    <property type="protein sequence ID" value="KAF7377923.1"/>
    <property type="molecule type" value="Genomic_DNA"/>
</dbReference>
<reference evidence="1" key="1">
    <citation type="submission" date="2020-05" db="EMBL/GenBank/DDBJ databases">
        <title>Mycena genomes resolve the evolution of fungal bioluminescence.</title>
        <authorList>
            <person name="Tsai I.J."/>
        </authorList>
    </citation>
    <scope>NUCLEOTIDE SEQUENCE</scope>
    <source>
        <strain evidence="1">160909Yilan</strain>
    </source>
</reference>
<organism evidence="1 2">
    <name type="scientific">Mycena sanguinolenta</name>
    <dbReference type="NCBI Taxonomy" id="230812"/>
    <lineage>
        <taxon>Eukaryota</taxon>
        <taxon>Fungi</taxon>
        <taxon>Dikarya</taxon>
        <taxon>Basidiomycota</taxon>
        <taxon>Agaricomycotina</taxon>
        <taxon>Agaricomycetes</taxon>
        <taxon>Agaricomycetidae</taxon>
        <taxon>Agaricales</taxon>
        <taxon>Marasmiineae</taxon>
        <taxon>Mycenaceae</taxon>
        <taxon>Mycena</taxon>
    </lineage>
</organism>
<sequence>MSKFVMFGSNLRLITRFSGTAREEPPAWMVCKVHIWYISSTLHTSFALATAAALAAADADSPQCPRAISASHSHSVHSRRQNLQIPDVYMDERLRHRELAAWAGTGLSDLDLERRWIERAGQRRWYGQRRGEDG</sequence>
<dbReference type="AlphaFoldDB" id="A0A8H7DML4"/>
<evidence type="ECO:0000313" key="2">
    <source>
        <dbReference type="Proteomes" id="UP000623467"/>
    </source>
</evidence>
<comment type="caution">
    <text evidence="1">The sequence shown here is derived from an EMBL/GenBank/DDBJ whole genome shotgun (WGS) entry which is preliminary data.</text>
</comment>
<accession>A0A8H7DML4</accession>
<keyword evidence="2" id="KW-1185">Reference proteome</keyword>
<protein>
    <submittedName>
        <fullName evidence="1">Uncharacterized protein</fullName>
    </submittedName>
</protein>
<evidence type="ECO:0000313" key="1">
    <source>
        <dbReference type="EMBL" id="KAF7377923.1"/>
    </source>
</evidence>
<name>A0A8H7DML4_9AGAR</name>
<proteinExistence type="predicted"/>